<evidence type="ECO:0000313" key="1">
    <source>
        <dbReference type="EMBL" id="KAH1182151.1"/>
    </source>
</evidence>
<name>A0A9D3XMF5_9SAUR</name>
<reference evidence="1" key="1">
    <citation type="submission" date="2021-09" db="EMBL/GenBank/DDBJ databases">
        <title>The genome of Mauremys mutica provides insights into the evolution of semi-aquatic lifestyle.</title>
        <authorList>
            <person name="Gong S."/>
            <person name="Gao Y."/>
        </authorList>
    </citation>
    <scope>NUCLEOTIDE SEQUENCE</scope>
    <source>
        <strain evidence="1">MM-2020</strain>
        <tissue evidence="1">Muscle</tissue>
    </source>
</reference>
<protein>
    <submittedName>
        <fullName evidence="1">Uncharacterized protein</fullName>
    </submittedName>
</protein>
<dbReference type="AlphaFoldDB" id="A0A9D3XMF5"/>
<dbReference type="Proteomes" id="UP000827986">
    <property type="component" value="Unassembled WGS sequence"/>
</dbReference>
<evidence type="ECO:0000313" key="2">
    <source>
        <dbReference type="Proteomes" id="UP000827986"/>
    </source>
</evidence>
<dbReference type="EMBL" id="JAHDVG010000467">
    <property type="protein sequence ID" value="KAH1182151.1"/>
    <property type="molecule type" value="Genomic_DNA"/>
</dbReference>
<comment type="caution">
    <text evidence="1">The sequence shown here is derived from an EMBL/GenBank/DDBJ whole genome shotgun (WGS) entry which is preliminary data.</text>
</comment>
<sequence>MTIINSSSAEKEARMLSAGCCPSWVPLLRETLGFGWLTSGITLLVKEGEREKGFSQLLYNPLAMMPWKGTETCTVQLGQFASGVLLPTSTAFTDVKSQIDSSGARVLFSHRTGGTVGRNRRERCGGAPFTQLRASALSSVPLGLTPATARQGSLSLPRRGILSPWPRKSGNKSAQSGPLMEACVLWKLSETIPQAAEMW</sequence>
<accession>A0A9D3XMF5</accession>
<gene>
    <name evidence="1" type="ORF">KIL84_009905</name>
</gene>
<proteinExistence type="predicted"/>
<keyword evidence="2" id="KW-1185">Reference proteome</keyword>
<organism evidence="1 2">
    <name type="scientific">Mauremys mutica</name>
    <name type="common">yellowpond turtle</name>
    <dbReference type="NCBI Taxonomy" id="74926"/>
    <lineage>
        <taxon>Eukaryota</taxon>
        <taxon>Metazoa</taxon>
        <taxon>Chordata</taxon>
        <taxon>Craniata</taxon>
        <taxon>Vertebrata</taxon>
        <taxon>Euteleostomi</taxon>
        <taxon>Archelosauria</taxon>
        <taxon>Testudinata</taxon>
        <taxon>Testudines</taxon>
        <taxon>Cryptodira</taxon>
        <taxon>Durocryptodira</taxon>
        <taxon>Testudinoidea</taxon>
        <taxon>Geoemydidae</taxon>
        <taxon>Geoemydinae</taxon>
        <taxon>Mauremys</taxon>
    </lineage>
</organism>